<feature type="active site" description="Amidino-cysteine intermediate" evidence="2">
    <location>
        <position position="353"/>
    </location>
</feature>
<proteinExistence type="inferred from homology"/>
<dbReference type="HAMAP" id="MF_01841">
    <property type="entry name" value="Agmatine_deimin"/>
    <property type="match status" value="1"/>
</dbReference>
<sequence length="360" mass="39377">MDALHSPSADGYHMPAEWAPQQAVWMLWPYRADNWREGGRFAQPVFAAVAHAIAAVTPVFMGVPPEHLAQAREIMPSEVTLVPLASDDCWMRDTGPTVLVGPAGARRGVDWQFNAWGGLQGGLYHPWDRDSEVAGQVLSSLAFERYAAPLVLEGGSIHVDGEGTLLTSAECLLNANRNPQLNQGQIEALLRDYLGVTHFIWLPEGVYMDETDGHIDNMCCFARPGEVILHWVDDENDPQYPRSQSAYQVLSQAVDARGRRLKIHKMVAPGPLYYTEEEAAGVVSGDAVPRPAGERMAASYVNFLISNGRVIFPLLDAATDEQARDQLAAIFPDHQVVGVPAREILLGGGNIHCITQQIPA</sequence>
<dbReference type="InterPro" id="IPR007466">
    <property type="entry name" value="Peptidyl-Arg-deiminase_porph"/>
</dbReference>
<organism evidence="3 4">
    <name type="scientific">Paludibacterium purpuratum</name>
    <dbReference type="NCBI Taxonomy" id="1144873"/>
    <lineage>
        <taxon>Bacteria</taxon>
        <taxon>Pseudomonadati</taxon>
        <taxon>Pseudomonadota</taxon>
        <taxon>Betaproteobacteria</taxon>
        <taxon>Neisseriales</taxon>
        <taxon>Chromobacteriaceae</taxon>
        <taxon>Paludibacterium</taxon>
    </lineage>
</organism>
<dbReference type="Pfam" id="PF04371">
    <property type="entry name" value="PAD_porph"/>
    <property type="match status" value="1"/>
</dbReference>
<dbReference type="RefSeq" id="WP_133682799.1">
    <property type="nucleotide sequence ID" value="NZ_SNZP01000013.1"/>
</dbReference>
<reference evidence="3 4" key="1">
    <citation type="submission" date="2019-03" db="EMBL/GenBank/DDBJ databases">
        <title>Genomic Encyclopedia of Type Strains, Phase III (KMG-III): the genomes of soil and plant-associated and newly described type strains.</title>
        <authorList>
            <person name="Whitman W."/>
        </authorList>
    </citation>
    <scope>NUCLEOTIDE SEQUENCE [LARGE SCALE GENOMIC DNA]</scope>
    <source>
        <strain evidence="3 4">CECT 8976</strain>
    </source>
</reference>
<evidence type="ECO:0000313" key="3">
    <source>
        <dbReference type="EMBL" id="TDR73564.1"/>
    </source>
</evidence>
<evidence type="ECO:0000256" key="2">
    <source>
        <dbReference type="HAMAP-Rule" id="MF_01841"/>
    </source>
</evidence>
<dbReference type="PANTHER" id="PTHR31377:SF0">
    <property type="entry name" value="AGMATINE DEIMINASE-RELATED"/>
    <property type="match status" value="1"/>
</dbReference>
<comment type="catalytic activity">
    <reaction evidence="2">
        <text>agmatine + H2O = N-carbamoylputrescine + NH4(+)</text>
        <dbReference type="Rhea" id="RHEA:18037"/>
        <dbReference type="ChEBI" id="CHEBI:15377"/>
        <dbReference type="ChEBI" id="CHEBI:28938"/>
        <dbReference type="ChEBI" id="CHEBI:58145"/>
        <dbReference type="ChEBI" id="CHEBI:58318"/>
        <dbReference type="EC" id="3.5.3.12"/>
    </reaction>
</comment>
<dbReference type="OrthoDB" id="9808013at2"/>
<comment type="similarity">
    <text evidence="2">Belongs to the agmatine deiminase family.</text>
</comment>
<accession>A0A4R7AZ92</accession>
<comment type="caution">
    <text evidence="3">The sequence shown here is derived from an EMBL/GenBank/DDBJ whole genome shotgun (WGS) entry which is preliminary data.</text>
</comment>
<dbReference type="EC" id="3.5.3.12" evidence="2"/>
<dbReference type="GO" id="GO:0004668">
    <property type="term" value="F:protein-arginine deiminase activity"/>
    <property type="evidence" value="ECO:0007669"/>
    <property type="project" value="InterPro"/>
</dbReference>
<dbReference type="PANTHER" id="PTHR31377">
    <property type="entry name" value="AGMATINE DEIMINASE-RELATED"/>
    <property type="match status" value="1"/>
</dbReference>
<dbReference type="NCBIfam" id="NF010070">
    <property type="entry name" value="PRK13551.1"/>
    <property type="match status" value="1"/>
</dbReference>
<dbReference type="Gene3D" id="3.75.10.10">
    <property type="entry name" value="L-arginine/glycine Amidinotransferase, Chain A"/>
    <property type="match status" value="1"/>
</dbReference>
<keyword evidence="1 2" id="KW-0378">Hydrolase</keyword>
<dbReference type="GO" id="GO:0047632">
    <property type="term" value="F:agmatine deiminase activity"/>
    <property type="evidence" value="ECO:0007669"/>
    <property type="project" value="UniProtKB-UniRule"/>
</dbReference>
<gene>
    <name evidence="2" type="primary">aguA</name>
    <name evidence="3" type="ORF">DFP86_11371</name>
</gene>
<dbReference type="GO" id="GO:0009446">
    <property type="term" value="P:putrescine biosynthetic process"/>
    <property type="evidence" value="ECO:0007669"/>
    <property type="project" value="InterPro"/>
</dbReference>
<keyword evidence="4" id="KW-1185">Reference proteome</keyword>
<evidence type="ECO:0000313" key="4">
    <source>
        <dbReference type="Proteomes" id="UP000295611"/>
    </source>
</evidence>
<name>A0A4R7AZ92_9NEIS</name>
<dbReference type="InterPro" id="IPR017754">
    <property type="entry name" value="Agmatine_deiminase"/>
</dbReference>
<dbReference type="NCBIfam" id="TIGR03380">
    <property type="entry name" value="agmatine_aguA"/>
    <property type="match status" value="1"/>
</dbReference>
<dbReference type="EMBL" id="SNZP01000013">
    <property type="protein sequence ID" value="TDR73564.1"/>
    <property type="molecule type" value="Genomic_DNA"/>
</dbReference>
<evidence type="ECO:0000256" key="1">
    <source>
        <dbReference type="ARBA" id="ARBA00022801"/>
    </source>
</evidence>
<dbReference type="SUPFAM" id="SSF55909">
    <property type="entry name" value="Pentein"/>
    <property type="match status" value="1"/>
</dbReference>
<dbReference type="AlphaFoldDB" id="A0A4R7AZ92"/>
<dbReference type="Proteomes" id="UP000295611">
    <property type="component" value="Unassembled WGS sequence"/>
</dbReference>
<protein>
    <recommendedName>
        <fullName evidence="2">Putative agmatine deiminase</fullName>
        <ecNumber evidence="2">3.5.3.12</ecNumber>
    </recommendedName>
    <alternativeName>
        <fullName evidence="2">Agmatine iminohydrolase</fullName>
    </alternativeName>
</protein>